<reference evidence="1" key="1">
    <citation type="submission" date="2020-05" db="EMBL/GenBank/DDBJ databases">
        <title>Large-scale comparative analyses of tick genomes elucidate their genetic diversity and vector capacities.</title>
        <authorList>
            <person name="Jia N."/>
            <person name="Wang J."/>
            <person name="Shi W."/>
            <person name="Du L."/>
            <person name="Sun Y."/>
            <person name="Zhan W."/>
            <person name="Jiang J."/>
            <person name="Wang Q."/>
            <person name="Zhang B."/>
            <person name="Ji P."/>
            <person name="Sakyi L.B."/>
            <person name="Cui X."/>
            <person name="Yuan T."/>
            <person name="Jiang B."/>
            <person name="Yang W."/>
            <person name="Lam T.T.-Y."/>
            <person name="Chang Q."/>
            <person name="Ding S."/>
            <person name="Wang X."/>
            <person name="Zhu J."/>
            <person name="Ruan X."/>
            <person name="Zhao L."/>
            <person name="Wei J."/>
            <person name="Que T."/>
            <person name="Du C."/>
            <person name="Cheng J."/>
            <person name="Dai P."/>
            <person name="Han X."/>
            <person name="Huang E."/>
            <person name="Gao Y."/>
            <person name="Liu J."/>
            <person name="Shao H."/>
            <person name="Ye R."/>
            <person name="Li L."/>
            <person name="Wei W."/>
            <person name="Wang X."/>
            <person name="Wang C."/>
            <person name="Yang T."/>
            <person name="Huo Q."/>
            <person name="Li W."/>
            <person name="Guo W."/>
            <person name="Chen H."/>
            <person name="Zhou L."/>
            <person name="Ni X."/>
            <person name="Tian J."/>
            <person name="Zhou Y."/>
            <person name="Sheng Y."/>
            <person name="Liu T."/>
            <person name="Pan Y."/>
            <person name="Xia L."/>
            <person name="Li J."/>
            <person name="Zhao F."/>
            <person name="Cao W."/>
        </authorList>
    </citation>
    <scope>NUCLEOTIDE SEQUENCE</scope>
    <source>
        <strain evidence="1">Hyas-2018</strain>
    </source>
</reference>
<dbReference type="Proteomes" id="UP000821845">
    <property type="component" value="Chromosome 4"/>
</dbReference>
<evidence type="ECO:0000313" key="2">
    <source>
        <dbReference type="Proteomes" id="UP000821845"/>
    </source>
</evidence>
<organism evidence="1 2">
    <name type="scientific">Hyalomma asiaticum</name>
    <name type="common">Tick</name>
    <dbReference type="NCBI Taxonomy" id="266040"/>
    <lineage>
        <taxon>Eukaryota</taxon>
        <taxon>Metazoa</taxon>
        <taxon>Ecdysozoa</taxon>
        <taxon>Arthropoda</taxon>
        <taxon>Chelicerata</taxon>
        <taxon>Arachnida</taxon>
        <taxon>Acari</taxon>
        <taxon>Parasitiformes</taxon>
        <taxon>Ixodida</taxon>
        <taxon>Ixodoidea</taxon>
        <taxon>Ixodidae</taxon>
        <taxon>Hyalomminae</taxon>
        <taxon>Hyalomma</taxon>
    </lineage>
</organism>
<evidence type="ECO:0000313" key="1">
    <source>
        <dbReference type="EMBL" id="KAH6933730.1"/>
    </source>
</evidence>
<proteinExistence type="predicted"/>
<keyword evidence="2" id="KW-1185">Reference proteome</keyword>
<accession>A0ACB7SGA7</accession>
<comment type="caution">
    <text evidence="1">The sequence shown here is derived from an EMBL/GenBank/DDBJ whole genome shotgun (WGS) entry which is preliminary data.</text>
</comment>
<dbReference type="EMBL" id="CM023484">
    <property type="protein sequence ID" value="KAH6933730.1"/>
    <property type="molecule type" value="Genomic_DNA"/>
</dbReference>
<sequence>MPPKRSCPVPSTAKAHKRSRGRGAKQPRGRREPAASSPLPGSNRRYLRADSPQASTSASEAVPVSLPSDDDDHDDSPRAVSCDYAEESGVYKSSAYEDEVERLRRSAQSEDSPAPTGTVSSDSGSSLRLLVAPKRDSPGCRPLNSTMTDGGLPIDMMPSPVAPPRSLPLEPRPHNATDEPIVSGRSRPLAPSSREEKPPTDASAKPNALPRQGLECEANPPALAGPHTPSQKADEASLTTAQEIPPCPLGLHRRMQLREMERYGVHFSGFLPRRKK</sequence>
<name>A0ACB7SGA7_HYAAI</name>
<gene>
    <name evidence="1" type="ORF">HPB50_017696</name>
</gene>
<protein>
    <submittedName>
        <fullName evidence="1">Uncharacterized protein</fullName>
    </submittedName>
</protein>